<dbReference type="NCBIfam" id="TIGR02224">
    <property type="entry name" value="recomb_XerC"/>
    <property type="match status" value="1"/>
</dbReference>
<dbReference type="InterPro" id="IPR010998">
    <property type="entry name" value="Integrase_recombinase_N"/>
</dbReference>
<evidence type="ECO:0000256" key="11">
    <source>
        <dbReference type="HAMAP-Rule" id="MF_01808"/>
    </source>
</evidence>
<evidence type="ECO:0000259" key="13">
    <source>
        <dbReference type="PROSITE" id="PS51900"/>
    </source>
</evidence>
<dbReference type="SUPFAM" id="SSF56349">
    <property type="entry name" value="DNA breaking-rejoining enzymes"/>
    <property type="match status" value="1"/>
</dbReference>
<dbReference type="InterPro" id="IPR011931">
    <property type="entry name" value="Recomb_XerC"/>
</dbReference>
<feature type="active site" evidence="11">
    <location>
        <position position="173"/>
    </location>
</feature>
<dbReference type="GO" id="GO:0051301">
    <property type="term" value="P:cell division"/>
    <property type="evidence" value="ECO:0007669"/>
    <property type="project" value="UniProtKB-UniRule"/>
</dbReference>
<name>A0A4R8ISM4_9GAMM</name>
<dbReference type="PROSITE" id="PS51898">
    <property type="entry name" value="TYR_RECOMBINASE"/>
    <property type="match status" value="1"/>
</dbReference>
<keyword evidence="8 11" id="KW-0238">DNA-binding</keyword>
<organism evidence="14 15">
    <name type="scientific">Thiohalophilus thiocyanatoxydans</name>
    <dbReference type="NCBI Taxonomy" id="381308"/>
    <lineage>
        <taxon>Bacteria</taxon>
        <taxon>Pseudomonadati</taxon>
        <taxon>Pseudomonadota</taxon>
        <taxon>Gammaproteobacteria</taxon>
        <taxon>Thiohalomonadales</taxon>
        <taxon>Thiohalophilaceae</taxon>
        <taxon>Thiohalophilus</taxon>
    </lineage>
</organism>
<dbReference type="InterPro" id="IPR002104">
    <property type="entry name" value="Integrase_catalytic"/>
</dbReference>
<keyword evidence="4 11" id="KW-0963">Cytoplasm</keyword>
<keyword evidence="9 11" id="KW-0233">DNA recombination</keyword>
<dbReference type="Gene3D" id="1.10.443.10">
    <property type="entry name" value="Intergrase catalytic core"/>
    <property type="match status" value="1"/>
</dbReference>
<dbReference type="InterPro" id="IPR023009">
    <property type="entry name" value="Tyrosine_recombinase_XerC/XerD"/>
</dbReference>
<protein>
    <recommendedName>
        <fullName evidence="3 11">Tyrosine recombinase XerC</fullName>
    </recommendedName>
</protein>
<keyword evidence="10 11" id="KW-0131">Cell cycle</keyword>
<evidence type="ECO:0000256" key="8">
    <source>
        <dbReference type="ARBA" id="ARBA00023125"/>
    </source>
</evidence>
<comment type="function">
    <text evidence="11">Site-specific tyrosine recombinase, which acts by catalyzing the cutting and rejoining of the recombining DNA molecules. The XerC-XerD complex is essential to convert dimers of the bacterial chromosome into monomers to permit their segregation at cell division. It also contributes to the segregational stability of plasmids.</text>
</comment>
<evidence type="ECO:0000313" key="15">
    <source>
        <dbReference type="Proteomes" id="UP000294914"/>
    </source>
</evidence>
<feature type="active site" evidence="11">
    <location>
        <position position="242"/>
    </location>
</feature>
<feature type="domain" description="Tyr recombinase" evidence="12">
    <location>
        <begin position="110"/>
        <end position="290"/>
    </location>
</feature>
<dbReference type="PANTHER" id="PTHR30349">
    <property type="entry name" value="PHAGE INTEGRASE-RELATED"/>
    <property type="match status" value="1"/>
</dbReference>
<dbReference type="InterPro" id="IPR044068">
    <property type="entry name" value="CB"/>
</dbReference>
<dbReference type="PANTHER" id="PTHR30349:SF81">
    <property type="entry name" value="TYROSINE RECOMBINASE XERC"/>
    <property type="match status" value="1"/>
</dbReference>
<dbReference type="GO" id="GO:0005737">
    <property type="term" value="C:cytoplasm"/>
    <property type="evidence" value="ECO:0007669"/>
    <property type="project" value="UniProtKB-SubCell"/>
</dbReference>
<feature type="domain" description="Core-binding (CB)" evidence="13">
    <location>
        <begin position="3"/>
        <end position="89"/>
    </location>
</feature>
<comment type="subunit">
    <text evidence="11">Forms a cyclic heterotetrameric complex composed of two molecules of XerC and two molecules of XerD.</text>
</comment>
<dbReference type="InterPro" id="IPR004107">
    <property type="entry name" value="Integrase_SAM-like_N"/>
</dbReference>
<dbReference type="GO" id="GO:0003677">
    <property type="term" value="F:DNA binding"/>
    <property type="evidence" value="ECO:0007669"/>
    <property type="project" value="UniProtKB-UniRule"/>
</dbReference>
<comment type="subcellular location">
    <subcellularLocation>
        <location evidence="1 11">Cytoplasm</location>
    </subcellularLocation>
</comment>
<dbReference type="Pfam" id="PF00589">
    <property type="entry name" value="Phage_integrase"/>
    <property type="match status" value="1"/>
</dbReference>
<evidence type="ECO:0000256" key="6">
    <source>
        <dbReference type="ARBA" id="ARBA00022829"/>
    </source>
</evidence>
<keyword evidence="5 11" id="KW-0132">Cell division</keyword>
<dbReference type="OrthoDB" id="9801717at2"/>
<dbReference type="NCBIfam" id="NF001399">
    <property type="entry name" value="PRK00283.1"/>
    <property type="match status" value="1"/>
</dbReference>
<dbReference type="EMBL" id="SOQX01000001">
    <property type="protein sequence ID" value="TDY03976.1"/>
    <property type="molecule type" value="Genomic_DNA"/>
</dbReference>
<keyword evidence="7 11" id="KW-0229">DNA integration</keyword>
<dbReference type="Pfam" id="PF02899">
    <property type="entry name" value="Phage_int_SAM_1"/>
    <property type="match status" value="1"/>
</dbReference>
<dbReference type="HAMAP" id="MF_01808">
    <property type="entry name" value="Recomb_XerC_XerD"/>
    <property type="match status" value="1"/>
</dbReference>
<keyword evidence="15" id="KW-1185">Reference proteome</keyword>
<dbReference type="RefSeq" id="WP_134080539.1">
    <property type="nucleotide sequence ID" value="NZ_SOQX01000001.1"/>
</dbReference>
<dbReference type="Proteomes" id="UP000294914">
    <property type="component" value="Unassembled WGS sequence"/>
</dbReference>
<dbReference type="Gene3D" id="1.10.150.130">
    <property type="match status" value="1"/>
</dbReference>
<evidence type="ECO:0000256" key="4">
    <source>
        <dbReference type="ARBA" id="ARBA00022490"/>
    </source>
</evidence>
<dbReference type="GO" id="GO:0007059">
    <property type="term" value="P:chromosome segregation"/>
    <property type="evidence" value="ECO:0007669"/>
    <property type="project" value="UniProtKB-UniRule"/>
</dbReference>
<dbReference type="GO" id="GO:0006313">
    <property type="term" value="P:DNA transposition"/>
    <property type="evidence" value="ECO:0007669"/>
    <property type="project" value="UniProtKB-UniRule"/>
</dbReference>
<evidence type="ECO:0000256" key="1">
    <source>
        <dbReference type="ARBA" id="ARBA00004496"/>
    </source>
</evidence>
<dbReference type="InterPro" id="IPR050090">
    <property type="entry name" value="Tyrosine_recombinase_XerCD"/>
</dbReference>
<evidence type="ECO:0000256" key="2">
    <source>
        <dbReference type="ARBA" id="ARBA00006657"/>
    </source>
</evidence>
<feature type="active site" evidence="11">
    <location>
        <position position="245"/>
    </location>
</feature>
<evidence type="ECO:0000256" key="9">
    <source>
        <dbReference type="ARBA" id="ARBA00023172"/>
    </source>
</evidence>
<feature type="active site" evidence="11">
    <location>
        <position position="149"/>
    </location>
</feature>
<evidence type="ECO:0000259" key="12">
    <source>
        <dbReference type="PROSITE" id="PS51898"/>
    </source>
</evidence>
<proteinExistence type="inferred from homology"/>
<gene>
    <name evidence="11" type="primary">xerC</name>
    <name evidence="14" type="ORF">EDC23_0347</name>
</gene>
<comment type="similarity">
    <text evidence="2 11">Belongs to the 'phage' integrase family. XerC subfamily.</text>
</comment>
<feature type="active site" description="O-(3'-phospho-DNA)-tyrosine intermediate" evidence="11">
    <location>
        <position position="277"/>
    </location>
</feature>
<comment type="caution">
    <text evidence="14">The sequence shown here is derived from an EMBL/GenBank/DDBJ whole genome shotgun (WGS) entry which is preliminary data.</text>
</comment>
<keyword evidence="6 11" id="KW-0159">Chromosome partition</keyword>
<dbReference type="AlphaFoldDB" id="A0A4R8ISM4"/>
<accession>A0A4R8ISM4</accession>
<dbReference type="PROSITE" id="PS51900">
    <property type="entry name" value="CB"/>
    <property type="match status" value="1"/>
</dbReference>
<feature type="active site" evidence="11">
    <location>
        <position position="268"/>
    </location>
</feature>
<evidence type="ECO:0000256" key="5">
    <source>
        <dbReference type="ARBA" id="ARBA00022618"/>
    </source>
</evidence>
<evidence type="ECO:0000256" key="10">
    <source>
        <dbReference type="ARBA" id="ARBA00023306"/>
    </source>
</evidence>
<evidence type="ECO:0000256" key="7">
    <source>
        <dbReference type="ARBA" id="ARBA00022908"/>
    </source>
</evidence>
<reference evidence="14 15" key="1">
    <citation type="submission" date="2019-03" db="EMBL/GenBank/DDBJ databases">
        <title>Genomic Encyclopedia of Type Strains, Phase IV (KMG-IV): sequencing the most valuable type-strain genomes for metagenomic binning, comparative biology and taxonomic classification.</title>
        <authorList>
            <person name="Goeker M."/>
        </authorList>
    </citation>
    <scope>NUCLEOTIDE SEQUENCE [LARGE SCALE GENOMIC DNA]</scope>
    <source>
        <strain evidence="14 15">DSM 16326</strain>
    </source>
</reference>
<dbReference type="GO" id="GO:0009037">
    <property type="term" value="F:tyrosine-based site-specific recombinase activity"/>
    <property type="evidence" value="ECO:0007669"/>
    <property type="project" value="UniProtKB-UniRule"/>
</dbReference>
<dbReference type="InterPro" id="IPR013762">
    <property type="entry name" value="Integrase-like_cat_sf"/>
</dbReference>
<sequence>MIAGAQQAVQDYLAKLQNERQVSPHTLSNYRRDLQQLTGFCDAHDLTDWSQLDSQHVRQYVAQRHRNGLGARSLQRALSSMRGFFDFLIRAGRLNHNPARDVQAPKVKRNLPHTLDVDKTAALLDLQGKDPLVIRDRAILELFYSSGLRLAELVQLDRSQLDLAEAQVSLHGKGNKSRIVPVGRQALAALQAWLVVREAIPLQDEPALFVSRQGRRISGRNIQKRLREWAQRQGIDVPVHPHMLRHSFASHLLESSGDLRAVQELLGHADISTTQIYTHLDFQHLARVYDQAHPRARKKRRD</sequence>
<evidence type="ECO:0000313" key="14">
    <source>
        <dbReference type="EMBL" id="TDY03976.1"/>
    </source>
</evidence>
<dbReference type="InterPro" id="IPR011010">
    <property type="entry name" value="DNA_brk_join_enz"/>
</dbReference>
<evidence type="ECO:0000256" key="3">
    <source>
        <dbReference type="ARBA" id="ARBA00015804"/>
    </source>
</evidence>
<dbReference type="CDD" id="cd00798">
    <property type="entry name" value="INT_XerDC_C"/>
    <property type="match status" value="1"/>
</dbReference>